<reference evidence="2" key="2">
    <citation type="journal article" date="2017" name="J. Anim. Genet.">
        <title>Multiple reference genome sequences of hot pepper reveal the massive evolution of plant disease resistance genes by retroduplication.</title>
        <authorList>
            <person name="Kim S."/>
            <person name="Park J."/>
            <person name="Yeom S.-I."/>
            <person name="Kim Y.-M."/>
            <person name="Seo E."/>
            <person name="Kim K.-T."/>
            <person name="Kim M.-S."/>
            <person name="Lee J.M."/>
            <person name="Cheong K."/>
            <person name="Shin H.-S."/>
            <person name="Kim S.-B."/>
            <person name="Han K."/>
            <person name="Lee J."/>
            <person name="Park M."/>
            <person name="Lee H.-A."/>
            <person name="Lee H.-Y."/>
            <person name="Lee Y."/>
            <person name="Oh S."/>
            <person name="Lee J.H."/>
            <person name="Choi E."/>
            <person name="Choi E."/>
            <person name="Lee S.E."/>
            <person name="Jeon J."/>
            <person name="Kim H."/>
            <person name="Choi G."/>
            <person name="Song H."/>
            <person name="Lee J."/>
            <person name="Lee S.-C."/>
            <person name="Kwon J.-K."/>
            <person name="Lee H.-Y."/>
            <person name="Koo N."/>
            <person name="Hong Y."/>
            <person name="Kim R.W."/>
            <person name="Kang W.-H."/>
            <person name="Huh J.H."/>
            <person name="Kang B.-C."/>
            <person name="Yang T.-J."/>
            <person name="Lee Y.-H."/>
            <person name="Bennetzen J.L."/>
            <person name="Choi D."/>
        </authorList>
    </citation>
    <scope>NUCLEOTIDE SEQUENCE [LARGE SCALE GENOMIC DNA]</scope>
    <source>
        <strain evidence="2">cv. PBC81</strain>
    </source>
</reference>
<accession>A0A2G2W018</accession>
<sequence>MTDCKARVNCHVMNDDLCIVTTVIEEQNYELDPALSHFLPCHRELSRILKRSFVVHDIARLRPSKNIRLFDVEDRGLERMTCTPKDCRNYILQQ</sequence>
<comment type="caution">
    <text evidence="1">The sequence shown here is derived from an EMBL/GenBank/DDBJ whole genome shotgun (WGS) entry which is preliminary data.</text>
</comment>
<dbReference type="PANTHER" id="PTHR47718:SF17">
    <property type="entry name" value="PROTEIN FAR1-RELATED SEQUENCE 5-LIKE"/>
    <property type="match status" value="1"/>
</dbReference>
<dbReference type="OrthoDB" id="1845384at2759"/>
<dbReference type="Proteomes" id="UP000224567">
    <property type="component" value="Unassembled WGS sequence"/>
</dbReference>
<dbReference type="EMBL" id="MLFT02000009">
    <property type="protein sequence ID" value="PHT38580.1"/>
    <property type="molecule type" value="Genomic_DNA"/>
</dbReference>
<gene>
    <name evidence="1" type="ORF">CQW23_22153</name>
</gene>
<evidence type="ECO:0000313" key="2">
    <source>
        <dbReference type="Proteomes" id="UP000224567"/>
    </source>
</evidence>
<dbReference type="AlphaFoldDB" id="A0A2G2W018"/>
<keyword evidence="2" id="KW-1185">Reference proteome</keyword>
<protein>
    <submittedName>
        <fullName evidence="1">Uncharacterized protein</fullName>
    </submittedName>
</protein>
<proteinExistence type="predicted"/>
<name>A0A2G2W018_CAPBA</name>
<reference evidence="1 2" key="1">
    <citation type="journal article" date="2017" name="Genome Biol.">
        <title>New reference genome sequences of hot pepper reveal the massive evolution of plant disease-resistance genes by retroduplication.</title>
        <authorList>
            <person name="Kim S."/>
            <person name="Park J."/>
            <person name="Yeom S.I."/>
            <person name="Kim Y.M."/>
            <person name="Seo E."/>
            <person name="Kim K.T."/>
            <person name="Kim M.S."/>
            <person name="Lee J.M."/>
            <person name="Cheong K."/>
            <person name="Shin H.S."/>
            <person name="Kim S.B."/>
            <person name="Han K."/>
            <person name="Lee J."/>
            <person name="Park M."/>
            <person name="Lee H.A."/>
            <person name="Lee H.Y."/>
            <person name="Lee Y."/>
            <person name="Oh S."/>
            <person name="Lee J.H."/>
            <person name="Choi E."/>
            <person name="Choi E."/>
            <person name="Lee S.E."/>
            <person name="Jeon J."/>
            <person name="Kim H."/>
            <person name="Choi G."/>
            <person name="Song H."/>
            <person name="Lee J."/>
            <person name="Lee S.C."/>
            <person name="Kwon J.K."/>
            <person name="Lee H.Y."/>
            <person name="Koo N."/>
            <person name="Hong Y."/>
            <person name="Kim R.W."/>
            <person name="Kang W.H."/>
            <person name="Huh J.H."/>
            <person name="Kang B.C."/>
            <person name="Yang T.J."/>
            <person name="Lee Y.H."/>
            <person name="Bennetzen J.L."/>
            <person name="Choi D."/>
        </authorList>
    </citation>
    <scope>NUCLEOTIDE SEQUENCE [LARGE SCALE GENOMIC DNA]</scope>
    <source>
        <strain evidence="2">cv. PBC81</strain>
    </source>
</reference>
<evidence type="ECO:0000313" key="1">
    <source>
        <dbReference type="EMBL" id="PHT38580.1"/>
    </source>
</evidence>
<dbReference type="PANTHER" id="PTHR47718">
    <property type="entry name" value="OS01G0519700 PROTEIN"/>
    <property type="match status" value="1"/>
</dbReference>
<organism evidence="1 2">
    <name type="scientific">Capsicum baccatum</name>
    <name type="common">Peruvian pepper</name>
    <dbReference type="NCBI Taxonomy" id="33114"/>
    <lineage>
        <taxon>Eukaryota</taxon>
        <taxon>Viridiplantae</taxon>
        <taxon>Streptophyta</taxon>
        <taxon>Embryophyta</taxon>
        <taxon>Tracheophyta</taxon>
        <taxon>Spermatophyta</taxon>
        <taxon>Magnoliopsida</taxon>
        <taxon>eudicotyledons</taxon>
        <taxon>Gunneridae</taxon>
        <taxon>Pentapetalae</taxon>
        <taxon>asterids</taxon>
        <taxon>lamiids</taxon>
        <taxon>Solanales</taxon>
        <taxon>Solanaceae</taxon>
        <taxon>Solanoideae</taxon>
        <taxon>Capsiceae</taxon>
        <taxon>Capsicum</taxon>
    </lineage>
</organism>